<comment type="subcellular location">
    <subcellularLocation>
        <location evidence="1">Membrane</location>
    </subcellularLocation>
</comment>
<dbReference type="AlphaFoldDB" id="A0A0P0E7X0"/>
<keyword evidence="2 6" id="KW-0812">Transmembrane</keyword>
<protein>
    <submittedName>
        <fullName evidence="8">Heme biosynthesis HemY N-terminal domain-containing protein</fullName>
    </submittedName>
    <submittedName>
        <fullName evidence="9">Heme biosynthesis protein HemY</fullName>
    </submittedName>
</protein>
<dbReference type="InterPro" id="IPR011990">
    <property type="entry name" value="TPR-like_helical_dom_sf"/>
</dbReference>
<dbReference type="Gene3D" id="1.25.40.10">
    <property type="entry name" value="Tetratricopeptide repeat domain"/>
    <property type="match status" value="2"/>
</dbReference>
<keyword evidence="11" id="KW-1185">Reference proteome</keyword>
<evidence type="ECO:0000313" key="8">
    <source>
        <dbReference type="EMBL" id="MDX5952899.1"/>
    </source>
</evidence>
<evidence type="ECO:0000259" key="7">
    <source>
        <dbReference type="Pfam" id="PF07219"/>
    </source>
</evidence>
<feature type="domain" description="HemY N-terminal" evidence="7">
    <location>
        <begin position="26"/>
        <end position="132"/>
    </location>
</feature>
<keyword evidence="3 6" id="KW-1133">Transmembrane helix</keyword>
<dbReference type="KEGG" id="abf:AMK58_02010"/>
<dbReference type="Proteomes" id="UP001277471">
    <property type="component" value="Unassembled WGS sequence"/>
</dbReference>
<evidence type="ECO:0000313" key="11">
    <source>
        <dbReference type="Proteomes" id="UP001277471"/>
    </source>
</evidence>
<evidence type="ECO:0000256" key="6">
    <source>
        <dbReference type="SAM" id="Phobius"/>
    </source>
</evidence>
<dbReference type="Pfam" id="PF07219">
    <property type="entry name" value="HemY_N"/>
    <property type="match status" value="1"/>
</dbReference>
<dbReference type="GO" id="GO:0016020">
    <property type="term" value="C:membrane"/>
    <property type="evidence" value="ECO:0007669"/>
    <property type="project" value="UniProtKB-SubCell"/>
</dbReference>
<keyword evidence="4 6" id="KW-0472">Membrane</keyword>
<evidence type="ECO:0000256" key="3">
    <source>
        <dbReference type="ARBA" id="ARBA00022989"/>
    </source>
</evidence>
<dbReference type="EMBL" id="JAWXYC010000004">
    <property type="protein sequence ID" value="MDX5952899.1"/>
    <property type="molecule type" value="Genomic_DNA"/>
</dbReference>
<accession>A0A0P0E7X0</accession>
<organism evidence="9 10">
    <name type="scientific">Azospirillum brasilense</name>
    <dbReference type="NCBI Taxonomy" id="192"/>
    <lineage>
        <taxon>Bacteria</taxon>
        <taxon>Pseudomonadati</taxon>
        <taxon>Pseudomonadota</taxon>
        <taxon>Alphaproteobacteria</taxon>
        <taxon>Rhodospirillales</taxon>
        <taxon>Azospirillaceae</taxon>
        <taxon>Azospirillum</taxon>
    </lineage>
</organism>
<dbReference type="SUPFAM" id="SSF48452">
    <property type="entry name" value="TPR-like"/>
    <property type="match status" value="2"/>
</dbReference>
<evidence type="ECO:0000256" key="4">
    <source>
        <dbReference type="ARBA" id="ARBA00023136"/>
    </source>
</evidence>
<dbReference type="RefSeq" id="WP_035674191.1">
    <property type="nucleotide sequence ID" value="NZ_CP012914.1"/>
</dbReference>
<name>A0A0P0E7X0_AZOBR</name>
<dbReference type="InterPro" id="IPR016982">
    <property type="entry name" value="Mms48"/>
</dbReference>
<dbReference type="PIRSF" id="PIRSF031802">
    <property type="entry name" value="UCP031802"/>
    <property type="match status" value="1"/>
</dbReference>
<dbReference type="InterPro" id="IPR010817">
    <property type="entry name" value="HemY_N"/>
</dbReference>
<evidence type="ECO:0000313" key="9">
    <source>
        <dbReference type="EMBL" id="QCO09353.1"/>
    </source>
</evidence>
<reference evidence="8 11" key="2">
    <citation type="submission" date="2023-11" db="EMBL/GenBank/DDBJ databases">
        <title>MicrobeMod: A computational toolkit for identifying prokaryotic methylation and restriction-modification with nanopore sequencing.</title>
        <authorList>
            <person name="Crits-Christoph A."/>
            <person name="Kang S.C."/>
            <person name="Lee H."/>
            <person name="Ostrov N."/>
        </authorList>
    </citation>
    <scope>NUCLEOTIDE SEQUENCE [LARGE SCALE GENOMIC DNA]</scope>
    <source>
        <strain evidence="8 11">ATCC 29145</strain>
    </source>
</reference>
<evidence type="ECO:0000313" key="10">
    <source>
        <dbReference type="Proteomes" id="UP000298774"/>
    </source>
</evidence>
<evidence type="ECO:0000256" key="2">
    <source>
        <dbReference type="ARBA" id="ARBA00022692"/>
    </source>
</evidence>
<proteinExistence type="predicted"/>
<feature type="transmembrane region" description="Helical" evidence="6">
    <location>
        <begin position="39"/>
        <end position="62"/>
    </location>
</feature>
<dbReference type="EMBL" id="CP032339">
    <property type="protein sequence ID" value="QCO09353.1"/>
    <property type="molecule type" value="Genomic_DNA"/>
</dbReference>
<gene>
    <name evidence="9" type="ORF">D3868_10090</name>
    <name evidence="8" type="ORF">SIM66_17105</name>
</gene>
<feature type="region of interest" description="Disordered" evidence="5">
    <location>
        <begin position="449"/>
        <end position="469"/>
    </location>
</feature>
<reference evidence="9 10" key="1">
    <citation type="submission" date="2018-09" db="EMBL/GenBank/DDBJ databases">
        <title>Whole genome based analysis of evolution and adaptive divergence in Indian and Brazilian strains of Azospirillum brasilense.</title>
        <authorList>
            <person name="Singh C."/>
            <person name="Tripathi A.K."/>
        </authorList>
    </citation>
    <scope>NUCLEOTIDE SEQUENCE [LARGE SCALE GENOMIC DNA]</scope>
    <source>
        <strain evidence="9 10">MTCC4038</strain>
    </source>
</reference>
<evidence type="ECO:0000256" key="1">
    <source>
        <dbReference type="ARBA" id="ARBA00004370"/>
    </source>
</evidence>
<dbReference type="GeneID" id="56450097"/>
<sequence>MTRAIWFIIKVAIVVAIAVWLANHPGTLAINWQGYVVETGIGIAILIGVAALAAGIVLYRLARAILGAPRNYGRYRRSRRRERGYQALTRGMVAVAAGDATTARKMARKADGLLNEPPLTMLLSAQAAQLQGDDRAAKEYFTAMLDRPETAFLGLRGLLTQSLKAGDRVEALQLARRAQSLQPNTPWLLGTLYDLEARSGEWAAAEGTLQQAVQAGAINPDDGRRHRATLLLERSFEAERRGRSDSALSHAQAAHDLLSGFVPAAARAARLQMAIGKHKNAAKTIERCWRVNPHPDLTSAYREVVSSYDPMTRVKLFEKLRNHAPNDVESLLAVARAALDAQLWGEARAHLTKALEMRPSRRVFQLLAELERAERQDEEAARAWLAQAANAPADAAWTCSACNAVSPSWGGLCGHCGAFDSLEWKTPTVSMSLMSPESAPAAITHHATEPVTGQPGVAPGGQIAPQGAT</sequence>
<dbReference type="Proteomes" id="UP000298774">
    <property type="component" value="Chromosome"/>
</dbReference>
<evidence type="ECO:0000256" key="5">
    <source>
        <dbReference type="SAM" id="MobiDB-lite"/>
    </source>
</evidence>